<sequence length="293" mass="30689">MNYTWYRGIVVGVDGSQESLSALNWATLTADRHGARLTVVAVHPVPPEAGPGTSSLIEDAREQARRAARAARDRLGGWRPGGRDVEVLVLPGNAARVLAELSNNENIVVVGRRGRGAFDRALLGSTSSALAAAAPGTVAVVPAGAATDDPRRIRVGAGSVDDPDALGTAFAEADARGCPLEVVHVTGTDPISSALLDMDPVAASWHEAAAADLADRLGRWSDKYPQVTYTVVIRRGDPVANLLHGLTRYDMLVVGGRSHSAVTGRLLRSVPEAVVRGAPCPVVVVHARRHLVA</sequence>
<evidence type="ECO:0000259" key="2">
    <source>
        <dbReference type="Pfam" id="PF00582"/>
    </source>
</evidence>
<name>A0A919G5Y6_9MICO</name>
<dbReference type="PANTHER" id="PTHR46268:SF6">
    <property type="entry name" value="UNIVERSAL STRESS PROTEIN UP12"/>
    <property type="match status" value="1"/>
</dbReference>
<comment type="caution">
    <text evidence="3">The sequence shown here is derived from an EMBL/GenBank/DDBJ whole genome shotgun (WGS) entry which is preliminary data.</text>
</comment>
<protein>
    <submittedName>
        <fullName evidence="3">Universal stress protein</fullName>
    </submittedName>
</protein>
<dbReference type="PANTHER" id="PTHR46268">
    <property type="entry name" value="STRESS RESPONSE PROTEIN NHAX"/>
    <property type="match status" value="1"/>
</dbReference>
<dbReference type="EMBL" id="BNAS01000006">
    <property type="protein sequence ID" value="GHH77986.1"/>
    <property type="molecule type" value="Genomic_DNA"/>
</dbReference>
<dbReference type="AlphaFoldDB" id="A0A919G5Y6"/>
<dbReference type="InterPro" id="IPR006015">
    <property type="entry name" value="Universal_stress_UspA"/>
</dbReference>
<keyword evidence="4" id="KW-1185">Reference proteome</keyword>
<dbReference type="CDD" id="cd00293">
    <property type="entry name" value="USP-like"/>
    <property type="match status" value="1"/>
</dbReference>
<reference evidence="3" key="1">
    <citation type="journal article" date="2014" name="Int. J. Syst. Evol. Microbiol.">
        <title>Complete genome sequence of Corynebacterium casei LMG S-19264T (=DSM 44701T), isolated from a smear-ripened cheese.</title>
        <authorList>
            <consortium name="US DOE Joint Genome Institute (JGI-PGF)"/>
            <person name="Walter F."/>
            <person name="Albersmeier A."/>
            <person name="Kalinowski J."/>
            <person name="Ruckert C."/>
        </authorList>
    </citation>
    <scope>NUCLEOTIDE SEQUENCE</scope>
    <source>
        <strain evidence="3">CGMCC 4.7398</strain>
    </source>
</reference>
<dbReference type="SUPFAM" id="SSF52402">
    <property type="entry name" value="Adenine nucleotide alpha hydrolases-like"/>
    <property type="match status" value="2"/>
</dbReference>
<dbReference type="Gene3D" id="3.40.50.620">
    <property type="entry name" value="HUPs"/>
    <property type="match status" value="2"/>
</dbReference>
<dbReference type="PRINTS" id="PR01438">
    <property type="entry name" value="UNVRSLSTRESS"/>
</dbReference>
<reference evidence="3" key="2">
    <citation type="submission" date="2020-09" db="EMBL/GenBank/DDBJ databases">
        <authorList>
            <person name="Sun Q."/>
            <person name="Zhou Y."/>
        </authorList>
    </citation>
    <scope>NUCLEOTIDE SEQUENCE</scope>
    <source>
        <strain evidence="3">CGMCC 4.7398</strain>
    </source>
</reference>
<dbReference type="Proteomes" id="UP000627369">
    <property type="component" value="Unassembled WGS sequence"/>
</dbReference>
<dbReference type="InterPro" id="IPR006016">
    <property type="entry name" value="UspA"/>
</dbReference>
<dbReference type="Pfam" id="PF00582">
    <property type="entry name" value="Usp"/>
    <property type="match status" value="2"/>
</dbReference>
<proteinExistence type="inferred from homology"/>
<evidence type="ECO:0000313" key="3">
    <source>
        <dbReference type="EMBL" id="GHH77986.1"/>
    </source>
</evidence>
<comment type="similarity">
    <text evidence="1">Belongs to the universal stress protein A family.</text>
</comment>
<organism evidence="3 4">
    <name type="scientific">Promicromonospora soli</name>
    <dbReference type="NCBI Taxonomy" id="2035533"/>
    <lineage>
        <taxon>Bacteria</taxon>
        <taxon>Bacillati</taxon>
        <taxon>Actinomycetota</taxon>
        <taxon>Actinomycetes</taxon>
        <taxon>Micrococcales</taxon>
        <taxon>Promicromonosporaceae</taxon>
        <taxon>Promicromonospora</taxon>
    </lineage>
</organism>
<gene>
    <name evidence="3" type="ORF">GCM10017772_40350</name>
</gene>
<evidence type="ECO:0000256" key="1">
    <source>
        <dbReference type="ARBA" id="ARBA00008791"/>
    </source>
</evidence>
<dbReference type="RefSeq" id="WP_189671058.1">
    <property type="nucleotide sequence ID" value="NZ_BNAS01000006.1"/>
</dbReference>
<dbReference type="InterPro" id="IPR014729">
    <property type="entry name" value="Rossmann-like_a/b/a_fold"/>
</dbReference>
<accession>A0A919G5Y6</accession>
<feature type="domain" description="UspA" evidence="2">
    <location>
        <begin position="151"/>
        <end position="286"/>
    </location>
</feature>
<feature type="domain" description="UspA" evidence="2">
    <location>
        <begin position="6"/>
        <end position="142"/>
    </location>
</feature>
<evidence type="ECO:0000313" key="4">
    <source>
        <dbReference type="Proteomes" id="UP000627369"/>
    </source>
</evidence>